<dbReference type="SUPFAM" id="SSF54160">
    <property type="entry name" value="Chromo domain-like"/>
    <property type="match status" value="1"/>
</dbReference>
<dbReference type="GO" id="GO:0016740">
    <property type="term" value="F:transferase activity"/>
    <property type="evidence" value="ECO:0007669"/>
    <property type="project" value="UniProtKB-KW"/>
</dbReference>
<dbReference type="STRING" id="48709.A0A1D2NDL0"/>
<evidence type="ECO:0000313" key="4">
    <source>
        <dbReference type="Proteomes" id="UP000094527"/>
    </source>
</evidence>
<name>A0A1D2NDL0_ORCCI</name>
<evidence type="ECO:0000256" key="1">
    <source>
        <dbReference type="SAM" id="MobiDB-lite"/>
    </source>
</evidence>
<reference evidence="3 4" key="1">
    <citation type="journal article" date="2016" name="Genome Biol. Evol.">
        <title>Gene Family Evolution Reflects Adaptation to Soil Environmental Stressors in the Genome of the Collembolan Orchesella cincta.</title>
        <authorList>
            <person name="Faddeeva-Vakhrusheva A."/>
            <person name="Derks M.F."/>
            <person name="Anvar S.Y."/>
            <person name="Agamennone V."/>
            <person name="Suring W."/>
            <person name="Smit S."/>
            <person name="van Straalen N.M."/>
            <person name="Roelofs D."/>
        </authorList>
    </citation>
    <scope>NUCLEOTIDE SEQUENCE [LARGE SCALE GENOMIC DNA]</scope>
    <source>
        <tissue evidence="3">Mixed pool</tissue>
    </source>
</reference>
<feature type="compositionally biased region" description="Acidic residues" evidence="1">
    <location>
        <begin position="28"/>
        <end position="39"/>
    </location>
</feature>
<dbReference type="GO" id="GO:0005694">
    <property type="term" value="C:chromosome"/>
    <property type="evidence" value="ECO:0007669"/>
    <property type="project" value="UniProtKB-ARBA"/>
</dbReference>
<feature type="region of interest" description="Disordered" evidence="1">
    <location>
        <begin position="199"/>
        <end position="218"/>
    </location>
</feature>
<dbReference type="OrthoDB" id="6705619at2759"/>
<dbReference type="Proteomes" id="UP000094527">
    <property type="component" value="Unassembled WGS sequence"/>
</dbReference>
<dbReference type="InterPro" id="IPR016197">
    <property type="entry name" value="Chromo-like_dom_sf"/>
</dbReference>
<protein>
    <submittedName>
        <fullName evidence="3">Histone acetyltransferase KAT8</fullName>
    </submittedName>
</protein>
<proteinExistence type="predicted"/>
<keyword evidence="4" id="KW-1185">Reference proteome</keyword>
<evidence type="ECO:0000313" key="3">
    <source>
        <dbReference type="EMBL" id="ODN03337.1"/>
    </source>
</evidence>
<feature type="region of interest" description="Disordered" evidence="1">
    <location>
        <begin position="1"/>
        <end position="103"/>
    </location>
</feature>
<evidence type="ECO:0000259" key="2">
    <source>
        <dbReference type="SMART" id="SM00298"/>
    </source>
</evidence>
<dbReference type="InterPro" id="IPR000953">
    <property type="entry name" value="Chromo/chromo_shadow_dom"/>
</dbReference>
<organism evidence="3 4">
    <name type="scientific">Orchesella cincta</name>
    <name type="common">Springtail</name>
    <name type="synonym">Podura cincta</name>
    <dbReference type="NCBI Taxonomy" id="48709"/>
    <lineage>
        <taxon>Eukaryota</taxon>
        <taxon>Metazoa</taxon>
        <taxon>Ecdysozoa</taxon>
        <taxon>Arthropoda</taxon>
        <taxon>Hexapoda</taxon>
        <taxon>Collembola</taxon>
        <taxon>Entomobryomorpha</taxon>
        <taxon>Entomobryoidea</taxon>
        <taxon>Orchesellidae</taxon>
        <taxon>Orchesellinae</taxon>
        <taxon>Orchesella</taxon>
    </lineage>
</organism>
<dbReference type="EMBL" id="LJIJ01000077">
    <property type="protein sequence ID" value="ODN03337.1"/>
    <property type="molecule type" value="Genomic_DNA"/>
</dbReference>
<gene>
    <name evidence="3" type="ORF">Ocin01_03347</name>
</gene>
<keyword evidence="3" id="KW-0808">Transferase</keyword>
<dbReference type="AlphaFoldDB" id="A0A1D2NDL0"/>
<dbReference type="SMART" id="SM00298">
    <property type="entry name" value="CHROMO"/>
    <property type="match status" value="1"/>
</dbReference>
<dbReference type="Gene3D" id="2.30.30.140">
    <property type="match status" value="1"/>
</dbReference>
<feature type="compositionally biased region" description="Acidic residues" evidence="1">
    <location>
        <begin position="46"/>
        <end position="61"/>
    </location>
</feature>
<dbReference type="InterPro" id="IPR025995">
    <property type="entry name" value="Tudor-knot"/>
</dbReference>
<feature type="compositionally biased region" description="Polar residues" evidence="1">
    <location>
        <begin position="74"/>
        <end position="89"/>
    </location>
</feature>
<feature type="compositionally biased region" description="Low complexity" evidence="1">
    <location>
        <begin position="16"/>
        <end position="27"/>
    </location>
</feature>
<sequence length="255" mass="28896">MVTNKELEGEDKENNPNKNNANPSEYMSDSDMEEDDEDENDKRDEDYDGLSSDDDSEESEENVVSRNKALLKPNSEQPTNSQPNSITSNGTGGGRCGLLTPLGDQNEHSQLEIGDHYLVKRNDNQWYPAEIIQCRLIEDTKQDEFEYYVHYDGYNRRLDEWVPRDRIMSSKQAGNSQSTPGTSASVTIAPVAVISENVTQANSTSENRKVTRNQKRKHDEINHVQKGIEEMDPTTAALERVIIQLNKDSVWINTN</sequence>
<comment type="caution">
    <text evidence="3">The sequence shown here is derived from an EMBL/GenBank/DDBJ whole genome shotgun (WGS) entry which is preliminary data.</text>
</comment>
<feature type="domain" description="Chromo" evidence="2">
    <location>
        <begin position="125"/>
        <end position="181"/>
    </location>
</feature>
<accession>A0A1D2NDL0</accession>
<dbReference type="Pfam" id="PF11717">
    <property type="entry name" value="Tudor-knot"/>
    <property type="match status" value="1"/>
</dbReference>
<dbReference type="FunFam" id="2.30.30.140:FF:000155">
    <property type="entry name" value="Histone acetyltransferase"/>
    <property type="match status" value="1"/>
</dbReference>